<evidence type="ECO:0000256" key="1">
    <source>
        <dbReference type="PROSITE-ProRule" id="PRU00339"/>
    </source>
</evidence>
<name>A0ABR0B972_9CRUS</name>
<evidence type="ECO:0000313" key="7">
    <source>
        <dbReference type="Proteomes" id="UP001234178"/>
    </source>
</evidence>
<dbReference type="PANTHER" id="PTHR30332:SF5">
    <property type="entry name" value="SPI-1 TYPE 3 SECRETION SYSTEM SECRETIN"/>
    <property type="match status" value="1"/>
</dbReference>
<evidence type="ECO:0000313" key="6">
    <source>
        <dbReference type="EMBL" id="KAK4045122.1"/>
    </source>
</evidence>
<organism evidence="6 7">
    <name type="scientific">Daphnia magna</name>
    <dbReference type="NCBI Taxonomy" id="35525"/>
    <lineage>
        <taxon>Eukaryota</taxon>
        <taxon>Metazoa</taxon>
        <taxon>Ecdysozoa</taxon>
        <taxon>Arthropoda</taxon>
        <taxon>Crustacea</taxon>
        <taxon>Branchiopoda</taxon>
        <taxon>Diplostraca</taxon>
        <taxon>Cladocera</taxon>
        <taxon>Anomopoda</taxon>
        <taxon>Daphniidae</taxon>
        <taxon>Daphnia</taxon>
    </lineage>
</organism>
<sequence length="1177" mass="127879">MTHDRSPLPRKLRPLALFAALASVGVLAAPPARAEPPAAHSTDVTLSVGETKLVAATNVKNYAPSGDCFDVKPTPDGTQFIITGRRPGSGSLLVIKNDGAQTTYDINVSTRNIAQVERELQQLLGDSPGVRLRRVGGKLFIDGSVSTDSEAKRIDAIAKQYKDQAESLVVVAGPMPGDRKVLIRLDLFFVRYERSSGWAVGLSWPTSIGGTSSGATQIIPFQVDYDILAGTFTSAQASIVGQPLPRLDIGARNGWAKVLKQSTLITGNGVEATFFDGGELNFKVSTAVSAAVAKIEYGSHVKMLPRYDSATKDIEVKIATDVSELAPNNGGELPGRTATRLDTTVNLKLGQALALSGFKTMSRRNDVQGLPLLSEIPVLGILFGSHNKQEAESEGAIFIIPSVVETVPKSSLEVVRNALTTYKNFSGSMQNLDTFPVTPPADLPFAVDEPLHRRERFKPHRAPPMEAARGDADFGAEAELAAIVETRRRVDDDAGGIDGAPEPGRVCGARGDDRLRVPRTVAGDVGEGAVEAVHDGDREPVVQEFHAEIVVGRRRHPFYVGTDGVGPSQIGAGGTERGDDRRQQAGGVGGVDEEALGRVAGRRTGQLPIDDDAHRRLHGGAGVEVGVANPFIMLNNRHPRVFGHVADQRLAAARDQEIDGLRLDAERADRLPLGAQKHERIFREPFVDKRLPHQRRERPVARDRLGAAAQDDRVPRLQREHARIDGHVRPRLVDHRNQAERRPHPRHAQAVRTDRLRHRLADRIGERRHLVDRLCERLQAPVIEAEPVAERRGDPLPVGGGEIFGVRGEQRRLRRTDRPGNAREQRIFLGGRRQCHPSRGRLRPRTPFTNGRLHCAFQAHGARLCQKRRAAVEESPTERKSRRFFRFQRRSSSVYRASKADSNLAPICRRALAIALPLSWTMASTAAAQKPAEEALDPAAAQAHFGKAKEFYLAGNYKAAKTELEEAQRLDPNAKELVLNLAIVCEKLASYDEALKWFTFYKGLPSVTPEEQTKADASLRRIEGAKRASDEEAAKRKAEEDARHQAELDKSKTVVVVEKPVLRKSGRVDALTLGAAGIGVVGLGVGTIFGLKALNDDPAGVKLTSSFTYSDYVARHDKATQSATISTVGFGIGLAATVGAAILYFARPAHDENGEEPPPAKAGDVNVGFGSLSVRFQ</sequence>
<comment type="caution">
    <text evidence="6">The sequence shown here is derived from an EMBL/GenBank/DDBJ whole genome shotgun (WGS) entry which is preliminary data.</text>
</comment>
<dbReference type="InterPro" id="IPR004846">
    <property type="entry name" value="T2SS/T3SS_dom"/>
</dbReference>
<feature type="region of interest" description="Disordered" evidence="2">
    <location>
        <begin position="560"/>
        <end position="588"/>
    </location>
</feature>
<keyword evidence="3" id="KW-0812">Transmembrane</keyword>
<keyword evidence="1" id="KW-0802">TPR repeat</keyword>
<feature type="repeat" description="TPR" evidence="1">
    <location>
        <begin position="941"/>
        <end position="974"/>
    </location>
</feature>
<feature type="transmembrane region" description="Helical" evidence="3">
    <location>
        <begin position="1125"/>
        <end position="1146"/>
    </location>
</feature>
<reference evidence="6 7" key="1">
    <citation type="journal article" date="2023" name="Nucleic Acids Res.">
        <title>The hologenome of Daphnia magna reveals possible DNA methylation and microbiome-mediated evolution of the host genome.</title>
        <authorList>
            <person name="Chaturvedi A."/>
            <person name="Li X."/>
            <person name="Dhandapani V."/>
            <person name="Marshall H."/>
            <person name="Kissane S."/>
            <person name="Cuenca-Cambronero M."/>
            <person name="Asole G."/>
            <person name="Calvet F."/>
            <person name="Ruiz-Romero M."/>
            <person name="Marangio P."/>
            <person name="Guigo R."/>
            <person name="Rago D."/>
            <person name="Mirbahai L."/>
            <person name="Eastwood N."/>
            <person name="Colbourne J.K."/>
            <person name="Zhou J."/>
            <person name="Mallon E."/>
            <person name="Orsini L."/>
        </authorList>
    </citation>
    <scope>NUCLEOTIDE SEQUENCE [LARGE SCALE GENOMIC DNA]</scope>
    <source>
        <strain evidence="6">LRV0_1</strain>
    </source>
</reference>
<gene>
    <name evidence="6" type="ORF">OUZ56_032530</name>
</gene>
<proteinExistence type="predicted"/>
<feature type="chain" id="PRO_5045358991" description="Type II/III secretion system secretin-like domain-containing protein" evidence="4">
    <location>
        <begin position="35"/>
        <end position="1177"/>
    </location>
</feature>
<keyword evidence="3" id="KW-1133">Transmembrane helix</keyword>
<evidence type="ECO:0000256" key="4">
    <source>
        <dbReference type="SAM" id="SignalP"/>
    </source>
</evidence>
<dbReference type="Gene3D" id="1.25.40.10">
    <property type="entry name" value="Tetratricopeptide repeat domain"/>
    <property type="match status" value="1"/>
</dbReference>
<dbReference type="PANTHER" id="PTHR30332">
    <property type="entry name" value="PROBABLE GENERAL SECRETION PATHWAY PROTEIN D"/>
    <property type="match status" value="1"/>
</dbReference>
<keyword evidence="7" id="KW-1185">Reference proteome</keyword>
<keyword evidence="3" id="KW-0472">Membrane</keyword>
<protein>
    <recommendedName>
        <fullName evidence="5">Type II/III secretion system secretin-like domain-containing protein</fullName>
    </recommendedName>
</protein>
<evidence type="ECO:0000256" key="2">
    <source>
        <dbReference type="SAM" id="MobiDB-lite"/>
    </source>
</evidence>
<feature type="region of interest" description="Disordered" evidence="2">
    <location>
        <begin position="492"/>
        <end position="511"/>
    </location>
</feature>
<feature type="signal peptide" evidence="4">
    <location>
        <begin position="1"/>
        <end position="34"/>
    </location>
</feature>
<dbReference type="EMBL" id="JAOYFB010000041">
    <property type="protein sequence ID" value="KAK4045122.1"/>
    <property type="molecule type" value="Genomic_DNA"/>
</dbReference>
<dbReference type="InterPro" id="IPR050810">
    <property type="entry name" value="Bact_Secretion_Sys_Channel"/>
</dbReference>
<dbReference type="InterPro" id="IPR019734">
    <property type="entry name" value="TPR_rpt"/>
</dbReference>
<accession>A0ABR0B972</accession>
<evidence type="ECO:0000256" key="3">
    <source>
        <dbReference type="SAM" id="Phobius"/>
    </source>
</evidence>
<evidence type="ECO:0000259" key="5">
    <source>
        <dbReference type="Pfam" id="PF00263"/>
    </source>
</evidence>
<keyword evidence="4" id="KW-0732">Signal</keyword>
<feature type="domain" description="Type II/III secretion system secretin-like" evidence="5">
    <location>
        <begin position="252"/>
        <end position="405"/>
    </location>
</feature>
<dbReference type="Pfam" id="PF00263">
    <property type="entry name" value="Secretin"/>
    <property type="match status" value="1"/>
</dbReference>
<dbReference type="SUPFAM" id="SSF48452">
    <property type="entry name" value="TPR-like"/>
    <property type="match status" value="1"/>
</dbReference>
<dbReference type="InterPro" id="IPR011990">
    <property type="entry name" value="TPR-like_helical_dom_sf"/>
</dbReference>
<dbReference type="PROSITE" id="PS50005">
    <property type="entry name" value="TPR"/>
    <property type="match status" value="1"/>
</dbReference>
<dbReference type="Proteomes" id="UP001234178">
    <property type="component" value="Unassembled WGS sequence"/>
</dbReference>